<evidence type="ECO:0000256" key="2">
    <source>
        <dbReference type="ARBA" id="ARBA00004941"/>
    </source>
</evidence>
<dbReference type="InterPro" id="IPR022761">
    <property type="entry name" value="Fumarate_lyase_N"/>
</dbReference>
<evidence type="ECO:0000313" key="10">
    <source>
        <dbReference type="Proteomes" id="UP000675880"/>
    </source>
</evidence>
<dbReference type="HAMAP" id="MF_00006">
    <property type="entry name" value="Arg_succ_lyase"/>
    <property type="match status" value="1"/>
</dbReference>
<organism evidence="9 10">
    <name type="scientific">Nitrospira defluvii</name>
    <dbReference type="NCBI Taxonomy" id="330214"/>
    <lineage>
        <taxon>Bacteria</taxon>
        <taxon>Pseudomonadati</taxon>
        <taxon>Nitrospirota</taxon>
        <taxon>Nitrospiria</taxon>
        <taxon>Nitrospirales</taxon>
        <taxon>Nitrospiraceae</taxon>
        <taxon>Nitrospira</taxon>
    </lineage>
</organism>
<protein>
    <recommendedName>
        <fullName evidence="3 5">Argininosuccinate lyase</fullName>
        <shortName evidence="5">ASAL</shortName>
        <ecNumber evidence="3 5">4.3.2.1</ecNumber>
    </recommendedName>
    <alternativeName>
        <fullName evidence="5">Arginosuccinase</fullName>
    </alternativeName>
</protein>
<feature type="domain" description="Argininosuccinate lyase C-terminal" evidence="8">
    <location>
        <begin position="391"/>
        <end position="458"/>
    </location>
</feature>
<comment type="similarity">
    <text evidence="5">Belongs to the lyase 1 family. Argininosuccinate lyase subfamily.</text>
</comment>
<dbReference type="InterPro" id="IPR009049">
    <property type="entry name" value="Argininosuccinate_lyase"/>
</dbReference>
<dbReference type="InterPro" id="IPR020557">
    <property type="entry name" value="Fumarate_lyase_CS"/>
</dbReference>
<dbReference type="InterPro" id="IPR000362">
    <property type="entry name" value="Fumarate_lyase_fam"/>
</dbReference>
<dbReference type="InterPro" id="IPR008948">
    <property type="entry name" value="L-Aspartase-like"/>
</dbReference>
<keyword evidence="10" id="KW-1185">Reference proteome</keyword>
<sequence>MAKSTSAGARASKSASAAPRSGRALPKGKAWGGRFAEQTDRLVEQFTTSLAYDRRLYPYDIQGSIAHCKTLERAGVLTTRESAQLVRGLERVKLELDHGRFPFLPQDEDIHMAIERRLTELIGPLGGKLHTGRSRNDQVALDLRLFLRDVVSRVMGQVQEFRRVLVGQARAHLDVVMPGYTHVQRAQPVLMAHHFLAYVEMLERDWGRLRDCRTRLNVMPLGSGALAGSNYPVDRRYTASLLDFPSVTQNSLDAVSDRDAVVEVLGALSLIMMHLSRLSEELILWASQEFRYVDLPDTFCTGSSMMPQKKNPDVPELVRGKTGRVYGHLMGMLTLLKGLPLSYNRDLQEDKEALFDAVDTTEQSLVLCTELMRRLVVNTTVLAEAAEGGGMLATELADYLVTQGVPFREAHSITGQIVRFSLEQHRPLQQLTLKELQGFSPRFGQDVLLCLTVRGAINRKDQIGGTARRRVEARIKELEKALKG</sequence>
<dbReference type="InterPro" id="IPR029419">
    <property type="entry name" value="Arg_succ_lyase_C"/>
</dbReference>
<comment type="caution">
    <text evidence="9">The sequence shown here is derived from an EMBL/GenBank/DDBJ whole genome shotgun (WGS) entry which is preliminary data.</text>
</comment>
<evidence type="ECO:0000259" key="7">
    <source>
        <dbReference type="Pfam" id="PF00206"/>
    </source>
</evidence>
<keyword evidence="4 5" id="KW-0055">Arginine biosynthesis</keyword>
<dbReference type="PRINTS" id="PR00145">
    <property type="entry name" value="ARGSUCLYASE"/>
</dbReference>
<evidence type="ECO:0000256" key="1">
    <source>
        <dbReference type="ARBA" id="ARBA00000985"/>
    </source>
</evidence>
<dbReference type="PANTHER" id="PTHR43814">
    <property type="entry name" value="ARGININOSUCCINATE LYASE"/>
    <property type="match status" value="1"/>
</dbReference>
<dbReference type="PANTHER" id="PTHR43814:SF1">
    <property type="entry name" value="ARGININOSUCCINATE LYASE"/>
    <property type="match status" value="1"/>
</dbReference>
<dbReference type="RefSeq" id="WP_213040647.1">
    <property type="nucleotide sequence ID" value="NZ_CAJNBJ010000001.1"/>
</dbReference>
<name>A0ABM8QKN4_9BACT</name>
<gene>
    <name evidence="5 9" type="primary">argH</name>
    <name evidence="9" type="ORF">NSPZN2_10810</name>
</gene>
<dbReference type="Pfam" id="PF00206">
    <property type="entry name" value="Lyase_1"/>
    <property type="match status" value="1"/>
</dbReference>
<dbReference type="Pfam" id="PF14698">
    <property type="entry name" value="ASL_C2"/>
    <property type="match status" value="1"/>
</dbReference>
<feature type="region of interest" description="Disordered" evidence="6">
    <location>
        <begin position="1"/>
        <end position="30"/>
    </location>
</feature>
<evidence type="ECO:0000256" key="4">
    <source>
        <dbReference type="ARBA" id="ARBA00022571"/>
    </source>
</evidence>
<evidence type="ECO:0000313" key="9">
    <source>
        <dbReference type="EMBL" id="CAE6702577.1"/>
    </source>
</evidence>
<evidence type="ECO:0000256" key="3">
    <source>
        <dbReference type="ARBA" id="ARBA00012338"/>
    </source>
</evidence>
<dbReference type="GO" id="GO:0004056">
    <property type="term" value="F:argininosuccinate lyase activity"/>
    <property type="evidence" value="ECO:0007669"/>
    <property type="project" value="UniProtKB-EC"/>
</dbReference>
<dbReference type="SUPFAM" id="SSF48557">
    <property type="entry name" value="L-aspartase-like"/>
    <property type="match status" value="1"/>
</dbReference>
<evidence type="ECO:0000256" key="6">
    <source>
        <dbReference type="SAM" id="MobiDB-lite"/>
    </source>
</evidence>
<keyword evidence="5 9" id="KW-0456">Lyase</keyword>
<evidence type="ECO:0000259" key="8">
    <source>
        <dbReference type="Pfam" id="PF14698"/>
    </source>
</evidence>
<dbReference type="InterPro" id="IPR024083">
    <property type="entry name" value="Fumarase/histidase_N"/>
</dbReference>
<dbReference type="EC" id="4.3.2.1" evidence="3 5"/>
<feature type="compositionally biased region" description="Low complexity" evidence="6">
    <location>
        <begin position="1"/>
        <end position="24"/>
    </location>
</feature>
<dbReference type="Proteomes" id="UP000675880">
    <property type="component" value="Unassembled WGS sequence"/>
</dbReference>
<dbReference type="NCBIfam" id="TIGR00838">
    <property type="entry name" value="argH"/>
    <property type="match status" value="1"/>
</dbReference>
<feature type="domain" description="Fumarate lyase N-terminal" evidence="7">
    <location>
        <begin position="33"/>
        <end position="327"/>
    </location>
</feature>
<dbReference type="Gene3D" id="1.10.40.30">
    <property type="entry name" value="Fumarase/aspartase (C-terminal domain)"/>
    <property type="match status" value="1"/>
</dbReference>
<dbReference type="Gene3D" id="1.10.275.10">
    <property type="entry name" value="Fumarase/aspartase (N-terminal domain)"/>
    <property type="match status" value="1"/>
</dbReference>
<proteinExistence type="inferred from homology"/>
<dbReference type="EMBL" id="CAJNBJ010000001">
    <property type="protein sequence ID" value="CAE6702577.1"/>
    <property type="molecule type" value="Genomic_DNA"/>
</dbReference>
<evidence type="ECO:0000256" key="5">
    <source>
        <dbReference type="HAMAP-Rule" id="MF_00006"/>
    </source>
</evidence>
<comment type="catalytic activity">
    <reaction evidence="1 5">
        <text>2-(N(omega)-L-arginino)succinate = fumarate + L-arginine</text>
        <dbReference type="Rhea" id="RHEA:24020"/>
        <dbReference type="ChEBI" id="CHEBI:29806"/>
        <dbReference type="ChEBI" id="CHEBI:32682"/>
        <dbReference type="ChEBI" id="CHEBI:57472"/>
        <dbReference type="EC" id="4.3.2.1"/>
    </reaction>
</comment>
<keyword evidence="5" id="KW-0963">Cytoplasm</keyword>
<keyword evidence="5" id="KW-0028">Amino-acid biosynthesis</keyword>
<dbReference type="PRINTS" id="PR00149">
    <property type="entry name" value="FUMRATELYASE"/>
</dbReference>
<accession>A0ABM8QKN4</accession>
<comment type="pathway">
    <text evidence="2 5">Amino-acid biosynthesis; L-arginine biosynthesis; L-arginine from L-ornithine and carbamoyl phosphate: step 3/3.</text>
</comment>
<comment type="subcellular location">
    <subcellularLocation>
        <location evidence="5">Cytoplasm</location>
    </subcellularLocation>
</comment>
<dbReference type="CDD" id="cd01359">
    <property type="entry name" value="Argininosuccinate_lyase"/>
    <property type="match status" value="1"/>
</dbReference>
<dbReference type="Gene3D" id="1.20.200.10">
    <property type="entry name" value="Fumarase/aspartase (Central domain)"/>
    <property type="match status" value="1"/>
</dbReference>
<dbReference type="PROSITE" id="PS00163">
    <property type="entry name" value="FUMARATE_LYASES"/>
    <property type="match status" value="1"/>
</dbReference>
<reference evidence="9 10" key="1">
    <citation type="submission" date="2021-02" db="EMBL/GenBank/DDBJ databases">
        <authorList>
            <person name="Han P."/>
        </authorList>
    </citation>
    <scope>NUCLEOTIDE SEQUENCE [LARGE SCALE GENOMIC DNA]</scope>
    <source>
        <strain evidence="9">Candidatus Nitrospira sp. ZN2</strain>
    </source>
</reference>